<accession>A0A8S5NFC0</accession>
<sequence>MNEVILLFSRLQIHDIGKIVVIKFDGMGFLCSFVKCLT</sequence>
<proteinExistence type="predicted"/>
<name>A0A8S5NFC0_9VIRU</name>
<protein>
    <submittedName>
        <fullName evidence="1">HD domain</fullName>
    </submittedName>
</protein>
<organism evidence="1">
    <name type="scientific">virus sp. ctdtS1</name>
    <dbReference type="NCBI Taxonomy" id="2826808"/>
    <lineage>
        <taxon>Viruses</taxon>
    </lineage>
</organism>
<dbReference type="EMBL" id="BK015158">
    <property type="protein sequence ID" value="DAD93353.1"/>
    <property type="molecule type" value="Genomic_DNA"/>
</dbReference>
<reference evidence="1" key="1">
    <citation type="journal article" date="2021" name="Proc. Natl. Acad. Sci. U.S.A.">
        <title>A Catalog of Tens of Thousands of Viruses from Human Metagenomes Reveals Hidden Associations with Chronic Diseases.</title>
        <authorList>
            <person name="Tisza M.J."/>
            <person name="Buck C.B."/>
        </authorList>
    </citation>
    <scope>NUCLEOTIDE SEQUENCE</scope>
    <source>
        <strain evidence="1">CtdtS1</strain>
    </source>
</reference>
<evidence type="ECO:0000313" key="1">
    <source>
        <dbReference type="EMBL" id="DAD93353.1"/>
    </source>
</evidence>